<evidence type="ECO:0000313" key="2">
    <source>
        <dbReference type="Proteomes" id="UP001558613"/>
    </source>
</evidence>
<reference evidence="1 2" key="1">
    <citation type="submission" date="2023-09" db="EMBL/GenBank/DDBJ databases">
        <authorList>
            <person name="Wang M."/>
        </authorList>
    </citation>
    <scope>NUCLEOTIDE SEQUENCE [LARGE SCALE GENOMIC DNA]</scope>
    <source>
        <strain evidence="1">GT-2023</strain>
        <tissue evidence="1">Liver</tissue>
    </source>
</reference>
<sequence>WQASLVGTSPFGA</sequence>
<keyword evidence="2" id="KW-1185">Reference proteome</keyword>
<comment type="caution">
    <text evidence="1">The sequence shown here is derived from an EMBL/GenBank/DDBJ whole genome shotgun (WGS) entry which is preliminary data.</text>
</comment>
<dbReference type="Proteomes" id="UP001558613">
    <property type="component" value="Unassembled WGS sequence"/>
</dbReference>
<feature type="non-terminal residue" evidence="1">
    <location>
        <position position="1"/>
    </location>
</feature>
<organism evidence="1 2">
    <name type="scientific">Cirrhinus molitorella</name>
    <name type="common">mud carp</name>
    <dbReference type="NCBI Taxonomy" id="172907"/>
    <lineage>
        <taxon>Eukaryota</taxon>
        <taxon>Metazoa</taxon>
        <taxon>Chordata</taxon>
        <taxon>Craniata</taxon>
        <taxon>Vertebrata</taxon>
        <taxon>Euteleostomi</taxon>
        <taxon>Actinopterygii</taxon>
        <taxon>Neopterygii</taxon>
        <taxon>Teleostei</taxon>
        <taxon>Ostariophysi</taxon>
        <taxon>Cypriniformes</taxon>
        <taxon>Cyprinidae</taxon>
        <taxon>Labeoninae</taxon>
        <taxon>Labeonini</taxon>
        <taxon>Cirrhinus</taxon>
    </lineage>
</organism>
<evidence type="ECO:0000313" key="1">
    <source>
        <dbReference type="EMBL" id="KAL1258982.1"/>
    </source>
</evidence>
<dbReference type="EMBL" id="JAYMGO010000016">
    <property type="protein sequence ID" value="KAL1258982.1"/>
    <property type="molecule type" value="Genomic_DNA"/>
</dbReference>
<accession>A0ABR3M1G3</accession>
<proteinExistence type="predicted"/>
<protein>
    <submittedName>
        <fullName evidence="1">Uncharacterized protein</fullName>
    </submittedName>
</protein>
<name>A0ABR3M1G3_9TELE</name>
<gene>
    <name evidence="1" type="ORF">QQF64_009559</name>
</gene>
<feature type="non-terminal residue" evidence="1">
    <location>
        <position position="13"/>
    </location>
</feature>